<protein>
    <submittedName>
        <fullName evidence="4">Uncharacterized protein</fullName>
    </submittedName>
</protein>
<dbReference type="InterPro" id="IPR019734">
    <property type="entry name" value="TPR_rpt"/>
</dbReference>
<dbReference type="Pfam" id="PF13174">
    <property type="entry name" value="TPR_6"/>
    <property type="match status" value="1"/>
</dbReference>
<dbReference type="Proteomes" id="UP000244571">
    <property type="component" value="Chromosome"/>
</dbReference>
<dbReference type="PANTHER" id="PTHR44858:SF1">
    <property type="entry name" value="UDP-N-ACETYLGLUCOSAMINE--PEPTIDE N-ACETYLGLUCOSAMINYLTRANSFERASE SPINDLY-RELATED"/>
    <property type="match status" value="1"/>
</dbReference>
<dbReference type="AlphaFoldDB" id="A0A2R4XIQ7"/>
<dbReference type="Pfam" id="PF13432">
    <property type="entry name" value="TPR_16"/>
    <property type="match status" value="1"/>
</dbReference>
<sequence length="292" mass="32205">MYPKHSCWSQFLLLAHKISEPRFLISDRINMTPIRPNKPANSDIVLTSTRFLPAATAIVTAGVIAVIATSHAQQLPTLERCLNEATTERALNICEMASTGAIGSDVKINEAAIHASEKLRSQSRHKDAIELLTNRPSTAALNLELGNVYFELGDVQSADFHYEIALLAGVPMTDAIRERMLNAAYIYAEELQFSAVKPEAAIDAYTRAIELDPDHMRSHLGRGQAYLTLQQFQLACKDLGRAITLGADWTGYLMRARCHDGLADTEAARSDYEMVLKQYPGHLAAKRALSIP</sequence>
<dbReference type="SMART" id="SM00028">
    <property type="entry name" value="TPR"/>
    <property type="match status" value="4"/>
</dbReference>
<evidence type="ECO:0000313" key="4">
    <source>
        <dbReference type="EMBL" id="AWB33599.1"/>
    </source>
</evidence>
<dbReference type="PROSITE" id="PS50005">
    <property type="entry name" value="TPR"/>
    <property type="match status" value="1"/>
</dbReference>
<keyword evidence="2 3" id="KW-0802">TPR repeat</keyword>
<evidence type="ECO:0000313" key="5">
    <source>
        <dbReference type="Proteomes" id="UP000244571"/>
    </source>
</evidence>
<keyword evidence="1" id="KW-0677">Repeat</keyword>
<evidence type="ECO:0000256" key="2">
    <source>
        <dbReference type="ARBA" id="ARBA00022803"/>
    </source>
</evidence>
<organism evidence="4 5">
    <name type="scientific">Orrella marina</name>
    <dbReference type="NCBI Taxonomy" id="2163011"/>
    <lineage>
        <taxon>Bacteria</taxon>
        <taxon>Pseudomonadati</taxon>
        <taxon>Pseudomonadota</taxon>
        <taxon>Betaproteobacteria</taxon>
        <taxon>Burkholderiales</taxon>
        <taxon>Alcaligenaceae</taxon>
        <taxon>Orrella</taxon>
    </lineage>
</organism>
<accession>A0A2R4XIQ7</accession>
<feature type="repeat" description="TPR" evidence="3">
    <location>
        <begin position="182"/>
        <end position="215"/>
    </location>
</feature>
<reference evidence="4 5" key="1">
    <citation type="submission" date="2018-04" db="EMBL/GenBank/DDBJ databases">
        <title>Bordetella sp. HZ20 isolated from seawater.</title>
        <authorList>
            <person name="Sun C."/>
        </authorList>
    </citation>
    <scope>NUCLEOTIDE SEQUENCE [LARGE SCALE GENOMIC DNA]</scope>
    <source>
        <strain evidence="4 5">HZ20</strain>
    </source>
</reference>
<evidence type="ECO:0000256" key="1">
    <source>
        <dbReference type="ARBA" id="ARBA00022737"/>
    </source>
</evidence>
<name>A0A2R4XIQ7_9BURK</name>
<dbReference type="InterPro" id="IPR050498">
    <property type="entry name" value="Ycf3"/>
</dbReference>
<gene>
    <name evidence="4" type="ORF">DBV39_07625</name>
</gene>
<dbReference type="PANTHER" id="PTHR44858">
    <property type="entry name" value="TETRATRICOPEPTIDE REPEAT PROTEIN 6"/>
    <property type="match status" value="1"/>
</dbReference>
<dbReference type="SUPFAM" id="SSF48452">
    <property type="entry name" value="TPR-like"/>
    <property type="match status" value="1"/>
</dbReference>
<dbReference type="Gene3D" id="1.25.40.10">
    <property type="entry name" value="Tetratricopeptide repeat domain"/>
    <property type="match status" value="1"/>
</dbReference>
<keyword evidence="5" id="KW-1185">Reference proteome</keyword>
<dbReference type="InterPro" id="IPR011990">
    <property type="entry name" value="TPR-like_helical_dom_sf"/>
</dbReference>
<dbReference type="EMBL" id="CP028901">
    <property type="protein sequence ID" value="AWB33599.1"/>
    <property type="molecule type" value="Genomic_DNA"/>
</dbReference>
<dbReference type="KEGG" id="boz:DBV39_07625"/>
<proteinExistence type="predicted"/>
<evidence type="ECO:0000256" key="3">
    <source>
        <dbReference type="PROSITE-ProRule" id="PRU00339"/>
    </source>
</evidence>